<accession>A0A0G3IFF6</accession>
<dbReference type="KEGG" id="pox:MB84_27805"/>
<protein>
    <submittedName>
        <fullName evidence="1">Uncharacterized protein</fullName>
    </submittedName>
</protein>
<evidence type="ECO:0000313" key="1">
    <source>
        <dbReference type="EMBL" id="AKK24646.1"/>
    </source>
</evidence>
<dbReference type="PROSITE" id="PS51257">
    <property type="entry name" value="PROKAR_LIPOPROTEIN"/>
    <property type="match status" value="1"/>
</dbReference>
<proteinExistence type="predicted"/>
<organism evidence="1 2">
    <name type="scientific">Pandoraea oxalativorans</name>
    <dbReference type="NCBI Taxonomy" id="573737"/>
    <lineage>
        <taxon>Bacteria</taxon>
        <taxon>Pseudomonadati</taxon>
        <taxon>Pseudomonadota</taxon>
        <taxon>Betaproteobacteria</taxon>
        <taxon>Burkholderiales</taxon>
        <taxon>Burkholderiaceae</taxon>
        <taxon>Pandoraea</taxon>
    </lineage>
</organism>
<dbReference type="RefSeq" id="WP_052653919.1">
    <property type="nucleotide sequence ID" value="NZ_CP011518.2"/>
</dbReference>
<dbReference type="PATRIC" id="fig|573737.6.peg.5427"/>
<keyword evidence="1" id="KW-0614">Plasmid</keyword>
<name>A0A0G3IFF6_9BURK</name>
<gene>
    <name evidence="1" type="ORF">MB84_27805</name>
</gene>
<evidence type="ECO:0000313" key="2">
    <source>
        <dbReference type="Proteomes" id="UP000035050"/>
    </source>
</evidence>
<reference evidence="1" key="1">
    <citation type="submission" date="2016-06" db="EMBL/GenBank/DDBJ databases">
        <title>Pandoraea oxalativorans DSM 23570 Genome Sequencing.</title>
        <authorList>
            <person name="Ee R."/>
            <person name="Lim Y.-L."/>
            <person name="Yong D."/>
            <person name="Yin W.-F."/>
            <person name="Chan K.-G."/>
        </authorList>
    </citation>
    <scope>NUCLEOTIDE SEQUENCE</scope>
    <source>
        <strain evidence="1">DSM 23570</strain>
        <plasmid evidence="1">pPO70-1</plasmid>
    </source>
</reference>
<dbReference type="EMBL" id="CP011518">
    <property type="protein sequence ID" value="AKK24646.1"/>
    <property type="molecule type" value="Genomic_DNA"/>
</dbReference>
<sequence>MNRKKAVALYAGAAGSYACASKKKNAAVILGNLKNKFEDLKQAYESFLANHRICEALGVVNELTGHSIDTCRNEFEYYLNKIKESFEKNSIELIQHTKCLSPNREILKKEKIEYNNRKNELEAAIKQHAHSYHNTNVIHITEIEDAMSDIKNKISDMAYAHKHLNAIYTLSGGLNDRDMDVLEKNHHQLLSISNQYLIRLENIIFFAKT</sequence>
<geneLocation type="plasmid" evidence="1 2">
    <name>pPO70-1</name>
</geneLocation>
<keyword evidence="2" id="KW-1185">Reference proteome</keyword>
<dbReference type="Proteomes" id="UP000035050">
    <property type="component" value="Plasmid pPO70-1"/>
</dbReference>
<dbReference type="AlphaFoldDB" id="A0A0G3IFF6"/>